<gene>
    <name evidence="11" type="ORF">OEZ85_007664</name>
</gene>
<dbReference type="InterPro" id="IPR051132">
    <property type="entry name" value="3-5_Exonuclease_domain"/>
</dbReference>
<evidence type="ECO:0000313" key="12">
    <source>
        <dbReference type="Proteomes" id="UP001244341"/>
    </source>
</evidence>
<protein>
    <recommendedName>
        <fullName evidence="8">3'-5' exonuclease</fullName>
    </recommendedName>
    <alternativeName>
        <fullName evidence="9">Werner Syndrome-like exonuclease</fullName>
    </alternativeName>
</protein>
<evidence type="ECO:0000259" key="10">
    <source>
        <dbReference type="Pfam" id="PF01612"/>
    </source>
</evidence>
<evidence type="ECO:0000313" key="11">
    <source>
        <dbReference type="EMBL" id="WIA08215.1"/>
    </source>
</evidence>
<keyword evidence="12" id="KW-1185">Reference proteome</keyword>
<evidence type="ECO:0000256" key="1">
    <source>
        <dbReference type="ARBA" id="ARBA00004123"/>
    </source>
</evidence>
<evidence type="ECO:0000256" key="4">
    <source>
        <dbReference type="ARBA" id="ARBA00022801"/>
    </source>
</evidence>
<keyword evidence="6" id="KW-0460">Magnesium</keyword>
<organism evidence="11 12">
    <name type="scientific">Tetradesmus obliquus</name>
    <name type="common">Green alga</name>
    <name type="synonym">Acutodesmus obliquus</name>
    <dbReference type="NCBI Taxonomy" id="3088"/>
    <lineage>
        <taxon>Eukaryota</taxon>
        <taxon>Viridiplantae</taxon>
        <taxon>Chlorophyta</taxon>
        <taxon>core chlorophytes</taxon>
        <taxon>Chlorophyceae</taxon>
        <taxon>CS clade</taxon>
        <taxon>Sphaeropleales</taxon>
        <taxon>Scenedesmaceae</taxon>
        <taxon>Tetradesmus</taxon>
    </lineage>
</organism>
<sequence>MLIARLQAGPLRLQAQAKDTASSKATPAAAAGGIAKRGDLTFTGELRFAASHREANAWLDELLQLADACSSSGPLVIGIDTETAVTWGQQQRHTPTSLLQLCYHAAGSPQPVCLLLPLHRLGLIPRLLQVLQHPCILKVGIGVAHDMMDLLRSYEMEGSVQGMLDLSWLASQAGVFKEGSAQDAARQQAMQQAGIKTFQQPLQWGLAGLLQATSEFSLAKSKRVTMSNWAQVPLSEKQLQYAACDAYAGLMAFHTLWLQQWQQLLQRGTKAAQLQYDNMIANALDKAAAGDGSDYDLVGAGAPVVDAGADAAAGGMMWP</sequence>
<evidence type="ECO:0000256" key="5">
    <source>
        <dbReference type="ARBA" id="ARBA00022839"/>
    </source>
</evidence>
<reference evidence="11 12" key="1">
    <citation type="submission" date="2023-05" db="EMBL/GenBank/DDBJ databases">
        <title>A 100% complete, gapless, phased diploid assembly of the Scenedesmus obliquus UTEX 3031 genome.</title>
        <authorList>
            <person name="Biondi T.C."/>
            <person name="Hanschen E.R."/>
            <person name="Kwon T."/>
            <person name="Eng W."/>
            <person name="Kruse C.P.S."/>
            <person name="Koehler S.I."/>
            <person name="Kunde Y."/>
            <person name="Gleasner C.D."/>
            <person name="You Mak K.T."/>
            <person name="Polle J."/>
            <person name="Hovde B.T."/>
            <person name="Starkenburg S.R."/>
        </authorList>
    </citation>
    <scope>NUCLEOTIDE SEQUENCE [LARGE SCALE GENOMIC DNA]</scope>
    <source>
        <strain evidence="11 12">DOE0152z</strain>
    </source>
</reference>
<feature type="domain" description="3'-5' exonuclease" evidence="10">
    <location>
        <begin position="63"/>
        <end position="259"/>
    </location>
</feature>
<dbReference type="Proteomes" id="UP001244341">
    <property type="component" value="Chromosome 1b"/>
</dbReference>
<keyword evidence="5" id="KW-0269">Exonuclease</keyword>
<evidence type="ECO:0000256" key="7">
    <source>
        <dbReference type="ARBA" id="ARBA00023242"/>
    </source>
</evidence>
<dbReference type="SUPFAM" id="SSF53098">
    <property type="entry name" value="Ribonuclease H-like"/>
    <property type="match status" value="1"/>
</dbReference>
<dbReference type="InterPro" id="IPR012337">
    <property type="entry name" value="RNaseH-like_sf"/>
</dbReference>
<keyword evidence="4" id="KW-0378">Hydrolase</keyword>
<keyword evidence="3" id="KW-0479">Metal-binding</keyword>
<dbReference type="Gene3D" id="3.30.420.10">
    <property type="entry name" value="Ribonuclease H-like superfamily/Ribonuclease H"/>
    <property type="match status" value="1"/>
</dbReference>
<keyword evidence="7" id="KW-0539">Nucleus</keyword>
<dbReference type="CDD" id="cd06141">
    <property type="entry name" value="WRN_exo"/>
    <property type="match status" value="1"/>
</dbReference>
<dbReference type="PANTHER" id="PTHR13620">
    <property type="entry name" value="3-5 EXONUCLEASE"/>
    <property type="match status" value="1"/>
</dbReference>
<comment type="subcellular location">
    <subcellularLocation>
        <location evidence="1">Nucleus</location>
    </subcellularLocation>
</comment>
<evidence type="ECO:0000256" key="3">
    <source>
        <dbReference type="ARBA" id="ARBA00022723"/>
    </source>
</evidence>
<dbReference type="Pfam" id="PF01612">
    <property type="entry name" value="DNA_pol_A_exo1"/>
    <property type="match status" value="1"/>
</dbReference>
<dbReference type="InterPro" id="IPR002562">
    <property type="entry name" value="3'-5'_exonuclease_dom"/>
</dbReference>
<name>A0ABY8TGU1_TETOB</name>
<evidence type="ECO:0000256" key="2">
    <source>
        <dbReference type="ARBA" id="ARBA00022722"/>
    </source>
</evidence>
<dbReference type="PANTHER" id="PTHR13620:SF109">
    <property type="entry name" value="3'-5' EXONUCLEASE"/>
    <property type="match status" value="1"/>
</dbReference>
<evidence type="ECO:0000256" key="9">
    <source>
        <dbReference type="ARBA" id="ARBA00042761"/>
    </source>
</evidence>
<dbReference type="InterPro" id="IPR036397">
    <property type="entry name" value="RNaseH_sf"/>
</dbReference>
<accession>A0ABY8TGU1</accession>
<evidence type="ECO:0000256" key="8">
    <source>
        <dbReference type="ARBA" id="ARBA00040531"/>
    </source>
</evidence>
<evidence type="ECO:0000256" key="6">
    <source>
        <dbReference type="ARBA" id="ARBA00022842"/>
    </source>
</evidence>
<dbReference type="EMBL" id="CP126208">
    <property type="protein sequence ID" value="WIA08215.1"/>
    <property type="molecule type" value="Genomic_DNA"/>
</dbReference>
<keyword evidence="2" id="KW-0540">Nuclease</keyword>
<proteinExistence type="predicted"/>